<dbReference type="Gene3D" id="2.120.10.80">
    <property type="entry name" value="Kelch-type beta propeller"/>
    <property type="match status" value="1"/>
</dbReference>
<dbReference type="PANTHER" id="PTHR45632">
    <property type="entry name" value="LD33804P"/>
    <property type="match status" value="1"/>
</dbReference>
<comment type="caution">
    <text evidence="3">The sequence shown here is derived from an EMBL/GenBank/DDBJ whole genome shotgun (WGS) entry which is preliminary data.</text>
</comment>
<dbReference type="InterPro" id="IPR011705">
    <property type="entry name" value="BACK"/>
</dbReference>
<dbReference type="Gene3D" id="1.25.40.420">
    <property type="match status" value="1"/>
</dbReference>
<evidence type="ECO:0000256" key="1">
    <source>
        <dbReference type="ARBA" id="ARBA00022441"/>
    </source>
</evidence>
<dbReference type="InterPro" id="IPR006652">
    <property type="entry name" value="Kelch_1"/>
</dbReference>
<evidence type="ECO:0000259" key="2">
    <source>
        <dbReference type="SMART" id="SM00875"/>
    </source>
</evidence>
<organism evidence="3 4">
    <name type="scientific">Ridgeia piscesae</name>
    <name type="common">Tubeworm</name>
    <dbReference type="NCBI Taxonomy" id="27915"/>
    <lineage>
        <taxon>Eukaryota</taxon>
        <taxon>Metazoa</taxon>
        <taxon>Spiralia</taxon>
        <taxon>Lophotrochozoa</taxon>
        <taxon>Annelida</taxon>
        <taxon>Polychaeta</taxon>
        <taxon>Sedentaria</taxon>
        <taxon>Canalipalpata</taxon>
        <taxon>Sabellida</taxon>
        <taxon>Siboglinidae</taxon>
        <taxon>Ridgeia</taxon>
    </lineage>
</organism>
<reference evidence="3" key="1">
    <citation type="journal article" date="2023" name="Mol. Biol. Evol.">
        <title>Third-Generation Sequencing Reveals the Adaptive Role of the Epigenome in Three Deep-Sea Polychaetes.</title>
        <authorList>
            <person name="Perez M."/>
            <person name="Aroh O."/>
            <person name="Sun Y."/>
            <person name="Lan Y."/>
            <person name="Juniper S.K."/>
            <person name="Young C.R."/>
            <person name="Angers B."/>
            <person name="Qian P.Y."/>
        </authorList>
    </citation>
    <scope>NUCLEOTIDE SEQUENCE</scope>
    <source>
        <strain evidence="3">R07B-5</strain>
    </source>
</reference>
<dbReference type="AlphaFoldDB" id="A0AAD9NLL0"/>
<sequence length="426" mass="48614">MLDEFKAVVSASEYKHLSCPEVIKYLSDDGINVEDEDFVFESVLVWIRHDPDNRKSSLKQILDQVRLPYCTATYLQRVVDTCDVLTPECREYVRDATKYHRDAALRQEISSCRMTPRRRFRMNRRLLVVGGLGNTPCHYLEEDDESWETLTELPESRNYYSVCRVEGGLLLTGGLMDGSTDGLTGWSTGGSKIYVSALSSKQNCWIFEFIERKWKTMPPFKVDRHKHSSVPIGDTVYVIGGYEINTNEVVKSVERLDVKRRQWSSVPDLLQPVYIPMVTSLGDRLFVFGGRGADKMPLYCTQMYDTVWGEWRILASMPEICDLGSAVALNSHIYLVGGYKRSCLRYDPTADSWTSLSQPELLHGLAPTVVWHGRVLVAGGIGDDKHPSSHIEEYDCEQDQWSDWDCELKTPLSSHFVFNVDLYDVA</sequence>
<keyword evidence="1" id="KW-0880">Kelch repeat</keyword>
<feature type="domain" description="BACK" evidence="2">
    <location>
        <begin position="1"/>
        <end position="80"/>
    </location>
</feature>
<dbReference type="Pfam" id="PF24681">
    <property type="entry name" value="Kelch_KLHDC2_KLHL20_DRC7"/>
    <property type="match status" value="1"/>
</dbReference>
<proteinExistence type="predicted"/>
<name>A0AAD9NLL0_RIDPI</name>
<keyword evidence="4" id="KW-1185">Reference proteome</keyword>
<dbReference type="Pfam" id="PF07707">
    <property type="entry name" value="BACK"/>
    <property type="match status" value="1"/>
</dbReference>
<dbReference type="EMBL" id="JAODUO010000777">
    <property type="protein sequence ID" value="KAK2174757.1"/>
    <property type="molecule type" value="Genomic_DNA"/>
</dbReference>
<dbReference type="SMART" id="SM00612">
    <property type="entry name" value="Kelch"/>
    <property type="match status" value="5"/>
</dbReference>
<gene>
    <name evidence="3" type="ORF">NP493_778g02028</name>
</gene>
<dbReference type="PANTHER" id="PTHR45632:SF5">
    <property type="entry name" value="KELCH-LIKE PROTEIN 22"/>
    <property type="match status" value="1"/>
</dbReference>
<dbReference type="InterPro" id="IPR015915">
    <property type="entry name" value="Kelch-typ_b-propeller"/>
</dbReference>
<accession>A0AAD9NLL0</accession>
<evidence type="ECO:0000313" key="3">
    <source>
        <dbReference type="EMBL" id="KAK2174757.1"/>
    </source>
</evidence>
<dbReference type="SMART" id="SM00875">
    <property type="entry name" value="BACK"/>
    <property type="match status" value="1"/>
</dbReference>
<protein>
    <recommendedName>
        <fullName evidence="2">BACK domain-containing protein</fullName>
    </recommendedName>
</protein>
<dbReference type="SUPFAM" id="SSF117281">
    <property type="entry name" value="Kelch motif"/>
    <property type="match status" value="1"/>
</dbReference>
<dbReference type="Proteomes" id="UP001209878">
    <property type="component" value="Unassembled WGS sequence"/>
</dbReference>
<evidence type="ECO:0000313" key="4">
    <source>
        <dbReference type="Proteomes" id="UP001209878"/>
    </source>
</evidence>